<dbReference type="Pfam" id="PF17803">
    <property type="entry name" value="Cadherin_4"/>
    <property type="match status" value="1"/>
</dbReference>
<dbReference type="NCBIfam" id="TIGR01965">
    <property type="entry name" value="VCBS_repeat"/>
    <property type="match status" value="7"/>
</dbReference>
<protein>
    <recommendedName>
        <fullName evidence="1">PKD domain-containing protein</fullName>
    </recommendedName>
</protein>
<dbReference type="Gene3D" id="2.60.40.10">
    <property type="entry name" value="Immunoglobulins"/>
    <property type="match status" value="1"/>
</dbReference>
<evidence type="ECO:0000313" key="2">
    <source>
        <dbReference type="EMBL" id="PWR04450.1"/>
    </source>
</evidence>
<dbReference type="NCBIfam" id="NF012211">
    <property type="entry name" value="tand_rpt_95"/>
    <property type="match status" value="6"/>
</dbReference>
<evidence type="ECO:0000259" key="1">
    <source>
        <dbReference type="PROSITE" id="PS50093"/>
    </source>
</evidence>
<sequence length="5831" mass="588566">MNTPLTPEDIVNSVRVGDQSQPSVAALADGRYVLAWTSDGQDGSGNTIVAQMFSAQGERIGIEFIVNTDGNGSQSQPVVTGTADGGFAIAWTGIDTSGPAILLQRYDTQGDPVGGETLVPSSTLGTQNDPSIAGLPGGGFVVSWYSDYGNGSSLVRDVHAQVFDAVGAPVGGEITVNTTGGGSSSFETEPSVAAIQPSIGPNGLPSGGFVVVFESAGDVLGQRFDQGGVPVGPEFAVNTTLSGTQEAPQVTGLADGRYVVTWNDRNGQDGNSYGVFARVFEGDGTPVTGEIFVNVETSSVQYEQAITATSDGGFVITWSAFNSGGSGDGSSYGVISRRFDMDGTPLTGETIVNTETSGNQEQPTVAPLPNGDFVIAWQSATSGSAGDGSGSAIAQRLLGDPAGFIAAPARPEVEAMSTTRTFSEADLNVGPQRIDADGAAAISDADSTDFAGGRLIVGRLSRSVDDDDFAPQDADAQDVFGLLTGGPVSVAGGIVSVNGTAVGTITSPGTGGSDLVVALNADATAARVEILIENLSYANLSDDPVSALSVAIQLEDGDGAASDPVVVDITISPQLDAEGFVRGETRVNTVVNDAQQHPAADTLADGGYVVVWQSRNQDNPGDNNEGVFAQRYDADGVPVGAEFQVNTTIGAGQRDPDVAGLNDGGFVVVWNDDNIAGIRLNRYDAAGVRTVTELQVETESSGTQFDPKVETLTNGGYVVTWVSQASGSAGDGSANGIIAQIFNAAGAPVGGEIIVNGQTIGTQQTPEVTALSGGRFAITWVDTDIANGDGSSNSVVARVFNANGTAATGDIAVNTTTENNQSGAVIDTLANGDFVVAWRSEAQDGSSGGIYYQRFDDTGAAIGGEIRVNDLTLGNQTDPAIIALTTGGFVISWTDTSTPAPGSGSDVFAQVFDADGTRVDSQVRMNTEVSGEQNEAVMTALPDGNHVVIWRSDTSGSAGDGSSSGIFKQLVGDQAELATSAAPIISGLPGTIFLAEGDANLGARLFTAGAASLSDPDTTDFGGGSLRVTRVSTEQDILDYNAPDDETQFGLSVASGGRIGLNGPATLTVDGLNVATIVEDGQQGADLLLTFLPGASAEAIEVLLGALTYTTASDDPSAQVSFSASFVDGQGGVTAPFVFTVSVTAEPDAGSATPVGDATQVNTFTPGNQDEVAIATLSDGGWVVTWTSAGQDDDSAAVFQQRFTADGATTGGEVQVNTTEARAQDSSSVAALADGGWIVAWDGNGNGDDFGIFFQRYDSTGAPQGGETLVNVGDTGSTQEDPSVVGLPGGGFAIGYASFGLDGSNYGIGMRLYDATGTQVGAPIVVNTETSSTQQDVALTVLADGRIVATWTSQTSGSAGDGSSSGIFARVFSASGVPAGPEFRVNTETFSTQSDPSIGATADGGFVIAWADSSGQDGSGTGIAAQRFDASAVPVGGEFVVNDQRVSTQQSPSVTGLTDGRFLIAWQDFGGTVDVEGQLYSASGARIDGSFPISGGVTGSQQFPAVAALPNGNFVAAWQSSTGDGSGEGVFQQIFGDPADFALNIAPVIDGLSRDVTLSEADVNAGLVRVDEDATVAVGDLDSADFSGGRLSVSIDATFNEISQFGGQDGLAQDQLGLIAGNVGNGMVTFSGTGIGATVSVDGTVVATIASDGVNGAPLTLDLNANATPETIEAILGNLGYSNPSDDPAPLRRLQIDLSDGDGAAAQSRVIDLRISPETDSTLVDGPERIVNAHTESEQGVPDVATLSGGETIVVWRSGGQDGSGYGVFGQLYDANGAASGPEFAVNLSTVASQYNPVVTALATGGFAVAWRDDSGADGSGARVVTRTFAADTTPTSGEVQVNSTTFSTQAQPAIEALGASGYIVSFFSQDGDGSAQAVLAQTFDNTATPVGAEQVINTANTLGNQSQPAIAALVDGLGAFDGHVVVFTSDTSGAQGDGSGFGIFQRAYDATGAATGPDTLVNTLTAGNQTQPTVVGLAGGGHVIAWTDDTSDGSFNGVFARIFNVSGAPLGDAFRVNTTTNSGQLSPDVVALSDGGFVIGWEDQSGLDGSGIGVFAQRYDASGNRIDGQTRINVENSSNQSGIALAETADGFTAVFNAETSAGSGDGSSTAVVLRRFETTPPADSSPRIEDLTRLSTLFSNDVTAGARVLDDAVALVDPNGGTYAGGVLDFYYTTPVQATDQLSLAATGPVTITGAANDEVRVNGTLVGTIDGTLDGANGAGLRIDLTANADAAAVQLLIERLAFASSDTAANVTNTTRGVGVTLTDGAGGQSDPQSVFVRVLTGTDSTTGLQLNDWGVSENQQLQALPRLSEIALNAQPLVIDADVDLDDFVGASFDTGFVRLTNVFSSSDAQQLSVLNTGTGAGEIGFDGTTVTFGGTAIGTLNATSDGVDGAPLQIDLNAAATAESVEALVEALTVALNGQYNTNTVGWDLVVANGAGNQTQFNRLSAPIDRDFVTVAPASGEEVQVNTFETRAQDDPQVTALAGGGYVFVWTSDRQESNTSADGVFAQVYDAAGQKVGPEFRANDTAVGGQYDPSVIGLSTGGFVIAWSDGSGRDGSSIGVYAQRFDANGTPQGVVIQLNEETSSNQDHPQLAALDAGRFMAVWESVNSGSAGDGNGGGVFARIFDAAGVPEGGEFQVNTQTSSNQGQPSVATLPDGDVLVVWTDFGPNDGSSAGVFAQRFDAATGNPLAFDGSALPPATMAETQINTVAAGSQSSPFVASLGASASLPQGGFVVAWDGPDSSSTGIFAQIFALDGTPQGSEILVNSDEQSTQSFAAIAARPGGGFIIAWQDFSNEADNSGTAVTAQEFAADGTAVGLPFLVNSETSGNQVSVTMATLANGTVVTGWVSPTSGSAGDGSSNGVFQKLFASPAPAAGAEAPVLVGLPDGTTFDEAAVNAGLQLIDTDGALSLTDADSTDFDGGEILVSTLVTNDTALFDQLAPNPDDLGVLAGAGVTISGSTVSVGGTAIGTIDTSDNGQDGAVLRIALNGDATPERVEAVLARLGFGTQSDNPVDARSVIVQVTDGDGGSVTSAPIVLTVTPEVDRTALATGEEWQVNTQARNTQQSPAVAAVFDTGGVQIGTVSVWASRDQDRPQDGGFGVFAQLFDLNGDPIGAEFRINAHTEFDQQSPVVTGLPTGGFAVAWTDDSWAHPSVLAAGQNIGTKVIAKIFDAAGTPVSPEFVVNDQISSNQDEPTIAARGNGEIIVAYRDNGNADGSGQGVFQRAFDSAGNALGASVQVNTQTSSNQSQPSVAVLAGGNSVTVWTSADSAPAGDGSGNGLFGRLFTAAGAPIGLEFAINTTTGNSQSDPHVTGLTGGDFVVVWRDDSGNDGSGSAVIMQRFDSAGAPVGAEIRVNETALNSQYQPDIVALANGGWVVVWTDNAQDGSSEGIFGQEFAADGSRVDGEFQVNTQTSSAQNNASVAALPGGGFVVNWSSVTSGSAGDGDQNGVFQQTFWAGLSQSDAPLITGLTDLALTEAAVNAGPQQIGAALGFGDADSPDFAGGVLTVSVTQNATVQEQFIGPDDGAQDQLSLISISGVSLSGTSVLVDGTPVGTITSDGVDGAPLQITFLGAADADAVKAVLRAVSYANTSNDPEQVREIAIQLTDGDGGVVRQTMTLSIAPETDGATPVGDEVLTNSFTIDNQLDSHVGVLADGGYVIVWTSTNQDATGDNDLGIFAQRYDAAGAPVGGEILVNTVTIASQSDAEVVGLANGGFVVAWRDTSRASSSHNDEEVVFQVFDALGQRVGGETAHDSATSQNPFAPALAAFDAGGFVMVHHAQDRASPFGNKILGQRYDDTGSPVGTEFEIAQPGGNSAANADVAAQADGTFAVVFQEQALDESGANNSGVFLQRFAADGTALGLPVTVNQIVRFDQFAPRIAALDGGGYVVVFESDIGDDFSYTSTSGIYGQVFTSGGAPIGEQFLVNRVVDSSQTDPDVAATDGGGFAVTYTDQNGTDGSGRGVYVQQYDAAGNRIDGPVQVNVETSSTQDDASIAALPGGNFVVSFTSNTSATAGDGNSGGVFHRLIGDPADFNLGAGPVLDGVNRTVTYSENLLNGLPQLIDENGAAAVSHPTATDFDGGSILVSNVLSSAPLIDQINAPDDLTQDQLGLRQADGITISGTAVSIDGTLVATILQDGQNGSPFELRLNANATPELVERLVENLTYRNISDDPLPTRELRIQVTDGDGGASAPSLVTLTIDPTPDAAVAVGGERVINTTDTGSESAPKVAGLPNTGGDFIAVFESGGADGSGGGLLAQRFDSLGNPVARDGTGLASGVTDEFRINTVSTSSNQFDADVAAFSNGGWVVVWSDSTIDSSSTGVAAKIFNPDGTPLDGTEFIVPSLTSSTQDMPSVAVLTNDRFVVTWESVNSGGASDGDSQGVLGRLFEANGTPVAGQFVVNTTTAGSQGDPSITALADGGFLVTWEDRSAADGSSNGIFAQRFDANANALGTEFRINTTTANSQSDPVVTALNNGNIVVVWEDSAADQSSTGVFAQIYDVTGTAVTDEFRVNDQRISTQFDPVIASLDTGGFVIAWTDNNGTDGSGQGVFAQQYDAAGNRLDSQFQVNTTFLGTQNQPDITGLPGGGFVVAFNGSTLLQVYGNDAPVLSPISATGAEDTAIVLDAALFDAGFTDPNGNTLQSVRIDTFPNDGTLTLSGTPVVAGQEISRADLIAGNLVYLGNQDFNGADSFQWTGSDGISFAPTAVQADITVTPVNDAPGLEAGTDATLGEGQTLTRQITLTDPDFDTRSFTVDYGDGSALQTFNSTSLTPNLSHVYGSEGSFTVTVTVDDNSGAANAFETDSFTVTVINAAPITGPDNFIVNEDGPAGTGNVLTNDSDPGGDPISVSAVNGQGADVGVQLTLLSGALLTIDAAGNYTYDPNGAFEGLADFQNGFDSFSYTVTDGLLETSRTVNVTIDGQNDAPVAGDDTATVNDTATVTLNLLTNDTDVDTANTVSVTGFDGTVSGVSDLGGGVFQGTVTATGALVTLDTNTGDVTYDPNGALSGGGSDSFGYLVSDGRGGTDSATVNITVNGTNQNPVAGDDLQIVTEDVNAFGAPLFVGSTGPDSDPDGDTITVVTVNGLAANVGTNLLLGSGATLNVAATGTFSYLQNGVFNSLAVGETGNDSFTYTISDGNGGSDTATVTIEVQGVNDAPVALNDSASTDQNTAISGIGVLGNDSDVDSTDTLAIDQFGGVAAVPGASVAGAGGGLFSFNANGTFDYDPNGAFDSLAQGSSGTDSVSYRVSDGNGGTDIATLFVTVSGLNDGPDAVDDGFAVGKTATLTGLSVTANDTDPDSGDSLFVSLINGTAAVGTQITLSSGALLQVNAGGTFSYDPNGQFDSLQNGQSATDSFTYTLSDALGQTDTATVTLTINGSSTPPVAAPDSATTDEDTATDIAVLGNDTDADGDLLSVTTIEGSAAAVGVAVALGSGATATLNADGTVTYDPNGAFEALAAGGPDGTDSFSYTIGDGTGGSDTATVSVTITGVNDAPVAANDSVVTDEETGIAINVLANNGGGVDTDPDAGTILVADEVNGGALAIGASVLLTSGALVTRDASASFTYDPNGAFESLSAGSSAGDSFTYRLSDGQGGTDLATVFVTVNGVNDAPDAAADTFAVAVGAALSGNVLANDTDIDSLDALAVVGVQGGINLGTPVATDNGGLVTLTSTGVFSYDQNGAFAGLGAGQSATDTFAYQISDGNGGIDTATVTITVGGSNLPPVGVDDTATANEDGPAILVDALNNDTDPNADPLAVSGVDTTGTLGLVTDNGDGTFGYDPNGAFEALAAGEQATDSFTYTVDDGQGGSDTATVTVAITGQNDAPVA</sequence>
<keyword evidence="3" id="KW-1185">Reference proteome</keyword>
<dbReference type="InterPro" id="IPR000601">
    <property type="entry name" value="PKD_dom"/>
</dbReference>
<name>A0A2V2LFP7_9RHOB</name>
<proteinExistence type="predicted"/>
<gene>
    <name evidence="2" type="ORF">DKT77_00335</name>
</gene>
<comment type="caution">
    <text evidence="2">The sequence shown here is derived from an EMBL/GenBank/DDBJ whole genome shotgun (WGS) entry which is preliminary data.</text>
</comment>
<reference evidence="2 3" key="1">
    <citation type="submission" date="2018-05" db="EMBL/GenBank/DDBJ databases">
        <title>Rhodobacteraceae gen. nov., sp. nov. isolated from sea water.</title>
        <authorList>
            <person name="Ren Y."/>
        </authorList>
    </citation>
    <scope>NUCLEOTIDE SEQUENCE [LARGE SCALE GENOMIC DNA]</scope>
    <source>
        <strain evidence="2 3">TG-679</strain>
    </source>
</reference>
<dbReference type="InterPro" id="IPR010221">
    <property type="entry name" value="VCBS_dom"/>
</dbReference>
<dbReference type="RefSeq" id="WP_109809752.1">
    <property type="nucleotide sequence ID" value="NZ_QGKU01000003.1"/>
</dbReference>
<evidence type="ECO:0000313" key="3">
    <source>
        <dbReference type="Proteomes" id="UP000245680"/>
    </source>
</evidence>
<accession>A0A2V2LFP7</accession>
<dbReference type="Pfam" id="PF17963">
    <property type="entry name" value="Big_9"/>
    <property type="match status" value="7"/>
</dbReference>
<dbReference type="Proteomes" id="UP000245680">
    <property type="component" value="Unassembled WGS sequence"/>
</dbReference>
<dbReference type="InterPro" id="IPR035986">
    <property type="entry name" value="PKD_dom_sf"/>
</dbReference>
<dbReference type="OrthoDB" id="9773411at2"/>
<dbReference type="Gene3D" id="2.60.40.2810">
    <property type="match status" value="1"/>
</dbReference>
<dbReference type="InterPro" id="IPR013783">
    <property type="entry name" value="Ig-like_fold"/>
</dbReference>
<dbReference type="PROSITE" id="PS50093">
    <property type="entry name" value="PKD"/>
    <property type="match status" value="1"/>
</dbReference>
<feature type="domain" description="PKD" evidence="1">
    <location>
        <begin position="4757"/>
        <end position="4805"/>
    </location>
</feature>
<dbReference type="EMBL" id="QGKU01000003">
    <property type="protein sequence ID" value="PWR04450.1"/>
    <property type="molecule type" value="Genomic_DNA"/>
</dbReference>
<organism evidence="2 3">
    <name type="scientific">Meridianimarinicoccus roseus</name>
    <dbReference type="NCBI Taxonomy" id="2072018"/>
    <lineage>
        <taxon>Bacteria</taxon>
        <taxon>Pseudomonadati</taxon>
        <taxon>Pseudomonadota</taxon>
        <taxon>Alphaproteobacteria</taxon>
        <taxon>Rhodobacterales</taxon>
        <taxon>Paracoccaceae</taxon>
        <taxon>Meridianimarinicoccus</taxon>
    </lineage>
</organism>
<dbReference type="InterPro" id="IPR040853">
    <property type="entry name" value="RapA2_cadherin-like"/>
</dbReference>
<dbReference type="CDD" id="cd00146">
    <property type="entry name" value="PKD"/>
    <property type="match status" value="1"/>
</dbReference>
<feature type="non-terminal residue" evidence="2">
    <location>
        <position position="5831"/>
    </location>
</feature>
<dbReference type="SUPFAM" id="SSF49299">
    <property type="entry name" value="PKD domain"/>
    <property type="match status" value="1"/>
</dbReference>
<dbReference type="Pfam" id="PF18911">
    <property type="entry name" value="PKD_4"/>
    <property type="match status" value="1"/>
</dbReference>